<dbReference type="AlphaFoldDB" id="X1F454"/>
<proteinExistence type="predicted"/>
<reference evidence="1" key="1">
    <citation type="journal article" date="2014" name="Front. Microbiol.">
        <title>High frequency of phylogenetically diverse reductive dehalogenase-homologous genes in deep subseafloor sedimentary metagenomes.</title>
        <authorList>
            <person name="Kawai M."/>
            <person name="Futagami T."/>
            <person name="Toyoda A."/>
            <person name="Takaki Y."/>
            <person name="Nishi S."/>
            <person name="Hori S."/>
            <person name="Arai W."/>
            <person name="Tsubouchi T."/>
            <person name="Morono Y."/>
            <person name="Uchiyama I."/>
            <person name="Ito T."/>
            <person name="Fujiyama A."/>
            <person name="Inagaki F."/>
            <person name="Takami H."/>
        </authorList>
    </citation>
    <scope>NUCLEOTIDE SEQUENCE</scope>
    <source>
        <strain evidence="1">Expedition CK06-06</strain>
    </source>
</reference>
<gene>
    <name evidence="1" type="ORF">S03H2_20765</name>
</gene>
<sequence>MKKKKRSRSTVCSGCRKRKDISEGDVWLLSWYCYDCMNKMHTNIKGWQ</sequence>
<accession>X1F454</accession>
<comment type="caution">
    <text evidence="1">The sequence shown here is derived from an EMBL/GenBank/DDBJ whole genome shotgun (WGS) entry which is preliminary data.</text>
</comment>
<name>X1F454_9ZZZZ</name>
<organism evidence="1">
    <name type="scientific">marine sediment metagenome</name>
    <dbReference type="NCBI Taxonomy" id="412755"/>
    <lineage>
        <taxon>unclassified sequences</taxon>
        <taxon>metagenomes</taxon>
        <taxon>ecological metagenomes</taxon>
    </lineage>
</organism>
<protein>
    <submittedName>
        <fullName evidence="1">Uncharacterized protein</fullName>
    </submittedName>
</protein>
<evidence type="ECO:0000313" key="1">
    <source>
        <dbReference type="EMBL" id="GAH39722.1"/>
    </source>
</evidence>
<dbReference type="EMBL" id="BARU01010980">
    <property type="protein sequence ID" value="GAH39722.1"/>
    <property type="molecule type" value="Genomic_DNA"/>
</dbReference>